<dbReference type="InterPro" id="IPR010895">
    <property type="entry name" value="CHRD"/>
</dbReference>
<proteinExistence type="predicted"/>
<dbReference type="SMART" id="SM00754">
    <property type="entry name" value="CHRD"/>
    <property type="match status" value="1"/>
</dbReference>
<evidence type="ECO:0000313" key="3">
    <source>
        <dbReference type="EMBL" id="WXK47997.1"/>
    </source>
</evidence>
<name>A0ABZ2Q1M7_9FLAO</name>
<accession>A0ABZ2Q1M7</accession>
<dbReference type="Proteomes" id="UP001447857">
    <property type="component" value="Chromosome"/>
</dbReference>
<dbReference type="PROSITE" id="PS51257">
    <property type="entry name" value="PROKAR_LIPOPROTEIN"/>
    <property type="match status" value="1"/>
</dbReference>
<keyword evidence="1" id="KW-0732">Signal</keyword>
<dbReference type="PROSITE" id="PS50933">
    <property type="entry name" value="CHRD"/>
    <property type="match status" value="1"/>
</dbReference>
<organism evidence="3 4">
    <name type="scientific">Flavobacterium ginsenosidimutans</name>
    <dbReference type="NCBI Taxonomy" id="687844"/>
    <lineage>
        <taxon>Bacteria</taxon>
        <taxon>Pseudomonadati</taxon>
        <taxon>Bacteroidota</taxon>
        <taxon>Flavobacteriia</taxon>
        <taxon>Flavobacteriales</taxon>
        <taxon>Flavobacteriaceae</taxon>
        <taxon>Flavobacterium</taxon>
    </lineage>
</organism>
<dbReference type="Pfam" id="PF07452">
    <property type="entry name" value="CHRD"/>
    <property type="match status" value="1"/>
</dbReference>
<feature type="signal peptide" evidence="1">
    <location>
        <begin position="1"/>
        <end position="23"/>
    </location>
</feature>
<gene>
    <name evidence="3" type="ORF">V6624_13295</name>
</gene>
<keyword evidence="4" id="KW-1185">Reference proteome</keyword>
<sequence length="152" mass="15545">MKALIKFSAFLFLLFIGTSCSNSDDNNSPVMVTFSAALTPPTGVTSTASGTAALTLNKTAKTFEIKVTYSGLTPTHGHIHAADGAIVIPFSDESVATSPFTVSGSVTDAQITELMANHYYVNLHTTAYPNGEISGTLMKTGTSGGGGGGGGY</sequence>
<dbReference type="EMBL" id="CP147988">
    <property type="protein sequence ID" value="WXK47997.1"/>
    <property type="molecule type" value="Genomic_DNA"/>
</dbReference>
<reference evidence="3 4" key="1">
    <citation type="submission" date="2024-02" db="EMBL/GenBank/DDBJ databases">
        <title>complete genome of Flavobacterium ginsenosidimutans Str. YTB16.</title>
        <authorList>
            <person name="Wang Q."/>
        </authorList>
    </citation>
    <scope>NUCLEOTIDE SEQUENCE [LARGE SCALE GENOMIC DNA]</scope>
    <source>
        <strain evidence="3 4">YTB16</strain>
    </source>
</reference>
<evidence type="ECO:0000313" key="4">
    <source>
        <dbReference type="Proteomes" id="UP001447857"/>
    </source>
</evidence>
<dbReference type="RefSeq" id="WP_111283717.1">
    <property type="nucleotide sequence ID" value="NZ_CP147988.1"/>
</dbReference>
<protein>
    <submittedName>
        <fullName evidence="3">CHRD domain-containing protein</fullName>
    </submittedName>
</protein>
<feature type="domain" description="CHRD" evidence="2">
    <location>
        <begin position="30"/>
        <end position="142"/>
    </location>
</feature>
<evidence type="ECO:0000256" key="1">
    <source>
        <dbReference type="SAM" id="SignalP"/>
    </source>
</evidence>
<evidence type="ECO:0000259" key="2">
    <source>
        <dbReference type="PROSITE" id="PS50933"/>
    </source>
</evidence>
<feature type="chain" id="PRO_5046252859" evidence="1">
    <location>
        <begin position="24"/>
        <end position="152"/>
    </location>
</feature>